<keyword evidence="1" id="KW-0742">SOS response</keyword>
<evidence type="ECO:0000259" key="2">
    <source>
        <dbReference type="PROSITE" id="PS51192"/>
    </source>
</evidence>
<organism evidence="4 5">
    <name type="scientific">Lactococcus nasutitermitis</name>
    <dbReference type="NCBI Taxonomy" id="1652957"/>
    <lineage>
        <taxon>Bacteria</taxon>
        <taxon>Bacillati</taxon>
        <taxon>Bacillota</taxon>
        <taxon>Bacilli</taxon>
        <taxon>Lactobacillales</taxon>
        <taxon>Streptococcaceae</taxon>
        <taxon>Lactococcus</taxon>
    </lineage>
</organism>
<protein>
    <submittedName>
        <fullName evidence="4">Helicase-related protein</fullName>
    </submittedName>
</protein>
<keyword evidence="4" id="KW-0347">Helicase</keyword>
<comment type="caution">
    <text evidence="4">The sequence shown here is derived from an EMBL/GenBank/DDBJ whole genome shotgun (WGS) entry which is preliminary data.</text>
</comment>
<dbReference type="InterPro" id="IPR001650">
    <property type="entry name" value="Helicase_C-like"/>
</dbReference>
<sequence>MIALYPKTKEAIVQELGERLFYVGKGEYKTREDYLSGDVKTKLSEVTVKQEFSAEGRNWKKNIEALEAVQPKDITISQLNYKFGTRFIPTHIYEAFLVEALGQSPNFSDAVNVEYDSLSDSYQVSIRYRQSDANAHQYAVGKVEGVQLAQNLLNQKTLEIKVPDPTAPEGTKPKMVVDHEATTELQAKGEQLSNAFKEWVLKNSPMQEEIISLYNEKMNRIVPKQYDGSSLTVNGLSKQFTLRPHQKNAIMRIVQDQRAGIFHEVGSGKTLTLLAANIKLKELGIIQKPMFVVPKPLIDQFGREIYQYFPESKVLIAQSEDFDKEHRKRFVSRIATGNYDFIVIADSQFGKVGMSKAYQERYIQQEINKADLQMAQAKDNGQKYTVKKAEQFRAACQERLKKLQKSDTDTFIDFESLGIDMLNVDEAQGYKNLAPQTQLEGVKGISDARSQKAMDMDQKVQYLHSQYNNRRVVFSTGTPISNSVVELYTMMKYLSPEILEKHGVASFDSWTSDFGTIESVFELNVAGNYKVKRRFTKFGNMPELRNLFLEVADIQTAEDLDLPVPEAETIIHQSSTTPAQVNYIESLVKRAEAIEAGEVKPWEDNMLKILSENKKLTIDMRMLDDVQFSEEDSEKINQVVESVYKIWEETKAQRSTQMIFSDSGVPLKYKNKSSKNLDKSQNNFSAYDEIKRQLVAKGVPDSEVRFIHEATDATREQMMRDMRSGKIRILLASTSKGGTGRNVQDKLKAVHHLDVPWKPSDSTQRNGRIIRQGNENDDVQIHIYITKGSMDSFMWQTQENKKYVVDQLMSGHSDVREIDEMDNAFGPSVYKAIATDDPVKAEYMQLEMQVDALFSARNRFYESKAAEEKRIEKEREKLPALEQRVPLVKQDIERLAQNKDADFEMTLFQNGREKHYDSEDKKKEVAELFNRLVTQNATEEVQLTKIAEYRGFEIFHQSHGRSSQGELFELGGEEFLFKGATSYHAQLTLTSLLGTLAKINHYLDKLRDDLYKTTQEIERIQTGITRIEQERKVPFPREKEFIEKKQRLQELRRQLNDIPELTPDEKSETSFSLHNDFHKISGTVQGQELEELEGYDSDFLKNFDLSLLSDSELAVLTFNLIIDYQSSLASQSNILPEDWNALKDEFEYETQAYLQLRNEWKQRGKDVPIRLKGVTQEPLEQFKRQVYDFLKEGKVLPAIQDSQEKERQRNYSL</sequence>
<dbReference type="PANTHER" id="PTHR41313">
    <property type="entry name" value="ADENINE-SPECIFIC METHYLTRANSFERASE"/>
    <property type="match status" value="1"/>
</dbReference>
<proteinExistence type="predicted"/>
<keyword evidence="4" id="KW-0547">Nucleotide-binding</keyword>
<evidence type="ECO:0000256" key="1">
    <source>
        <dbReference type="ARBA" id="ARBA00023236"/>
    </source>
</evidence>
<dbReference type="PROSITE" id="PS51194">
    <property type="entry name" value="HELICASE_CTER"/>
    <property type="match status" value="1"/>
</dbReference>
<keyword evidence="4" id="KW-0067">ATP-binding</keyword>
<dbReference type="Gene3D" id="3.40.50.300">
    <property type="entry name" value="P-loop containing nucleotide triphosphate hydrolases"/>
    <property type="match status" value="2"/>
</dbReference>
<keyword evidence="1" id="KW-0227">DNA damage</keyword>
<dbReference type="SMART" id="SM00487">
    <property type="entry name" value="DEXDc"/>
    <property type="match status" value="1"/>
</dbReference>
<reference evidence="5" key="1">
    <citation type="journal article" date="2019" name="Int. J. Syst. Evol. Microbiol.">
        <title>The Global Catalogue of Microorganisms (GCM) 10K type strain sequencing project: providing services to taxonomists for standard genome sequencing and annotation.</title>
        <authorList>
            <consortium name="The Broad Institute Genomics Platform"/>
            <consortium name="The Broad Institute Genome Sequencing Center for Infectious Disease"/>
            <person name="Wu L."/>
            <person name="Ma J."/>
        </authorList>
    </citation>
    <scope>NUCLEOTIDE SEQUENCE [LARGE SCALE GENOMIC DNA]</scope>
    <source>
        <strain evidence="5">CCUG 63287</strain>
    </source>
</reference>
<dbReference type="Pfam" id="PF04851">
    <property type="entry name" value="ResIII"/>
    <property type="match status" value="1"/>
</dbReference>
<keyword evidence="4" id="KW-0378">Hydrolase</keyword>
<keyword evidence="5" id="KW-1185">Reference proteome</keyword>
<dbReference type="InterPro" id="IPR027417">
    <property type="entry name" value="P-loop_NTPase"/>
</dbReference>
<dbReference type="PANTHER" id="PTHR41313:SF1">
    <property type="entry name" value="DNA METHYLASE ADENINE-SPECIFIC DOMAIN-CONTAINING PROTEIN"/>
    <property type="match status" value="1"/>
</dbReference>
<dbReference type="InterPro" id="IPR014001">
    <property type="entry name" value="Helicase_ATP-bd"/>
</dbReference>
<dbReference type="InterPro" id="IPR006935">
    <property type="entry name" value="Helicase/UvrB_N"/>
</dbReference>
<dbReference type="PROSITE" id="PS51192">
    <property type="entry name" value="HELICASE_ATP_BIND_1"/>
    <property type="match status" value="1"/>
</dbReference>
<feature type="domain" description="Helicase C-terminal" evidence="3">
    <location>
        <begin position="638"/>
        <end position="824"/>
    </location>
</feature>
<name>A0ABV9JGJ5_9LACT</name>
<dbReference type="Proteomes" id="UP001595987">
    <property type="component" value="Unassembled WGS sequence"/>
</dbReference>
<dbReference type="EMBL" id="JBHSGD010000005">
    <property type="protein sequence ID" value="MFC4652444.1"/>
    <property type="molecule type" value="Genomic_DNA"/>
</dbReference>
<dbReference type="InterPro" id="IPR052933">
    <property type="entry name" value="DNA_Protect_Modify"/>
</dbReference>
<dbReference type="Pfam" id="PF00271">
    <property type="entry name" value="Helicase_C"/>
    <property type="match status" value="1"/>
</dbReference>
<dbReference type="GO" id="GO:0004386">
    <property type="term" value="F:helicase activity"/>
    <property type="evidence" value="ECO:0007669"/>
    <property type="project" value="UniProtKB-KW"/>
</dbReference>
<evidence type="ECO:0000313" key="4">
    <source>
        <dbReference type="EMBL" id="MFC4652444.1"/>
    </source>
</evidence>
<dbReference type="SUPFAM" id="SSF52540">
    <property type="entry name" value="P-loop containing nucleoside triphosphate hydrolases"/>
    <property type="match status" value="2"/>
</dbReference>
<feature type="domain" description="Helicase ATP-binding" evidence="2">
    <location>
        <begin position="250"/>
        <end position="497"/>
    </location>
</feature>
<dbReference type="SMART" id="SM00490">
    <property type="entry name" value="HELICc"/>
    <property type="match status" value="1"/>
</dbReference>
<accession>A0ABV9JGJ5</accession>
<gene>
    <name evidence="4" type="ORF">ACFO26_05935</name>
</gene>
<evidence type="ECO:0000259" key="3">
    <source>
        <dbReference type="PROSITE" id="PS51194"/>
    </source>
</evidence>
<dbReference type="RefSeq" id="WP_213534832.1">
    <property type="nucleotide sequence ID" value="NZ_BOVQ01000004.1"/>
</dbReference>
<evidence type="ECO:0000313" key="5">
    <source>
        <dbReference type="Proteomes" id="UP001595987"/>
    </source>
</evidence>